<comment type="subcellular location">
    <subcellularLocation>
        <location evidence="1">Endomembrane system</location>
        <topology evidence="1">Multi-pass membrane protein</topology>
    </subcellularLocation>
</comment>
<dbReference type="Proteomes" id="UP000587002">
    <property type="component" value="Unassembled WGS sequence"/>
</dbReference>
<keyword evidence="4 5" id="KW-0472">Membrane</keyword>
<keyword evidence="8" id="KW-1185">Reference proteome</keyword>
<reference evidence="7 8" key="1">
    <citation type="submission" date="2020-07" db="EMBL/GenBank/DDBJ databases">
        <title>Sequencing the genomes of 1000 actinobacteria strains.</title>
        <authorList>
            <person name="Klenk H.-P."/>
        </authorList>
    </citation>
    <scope>NUCLEOTIDE SEQUENCE [LARGE SCALE GENOMIC DNA]</scope>
    <source>
        <strain evidence="7 8">DSM 44065</strain>
    </source>
</reference>
<evidence type="ECO:0000256" key="4">
    <source>
        <dbReference type="ARBA" id="ARBA00023136"/>
    </source>
</evidence>
<evidence type="ECO:0000256" key="1">
    <source>
        <dbReference type="ARBA" id="ARBA00004127"/>
    </source>
</evidence>
<comment type="caution">
    <text evidence="7">The sequence shown here is derived from an EMBL/GenBank/DDBJ whole genome shotgun (WGS) entry which is preliminary data.</text>
</comment>
<keyword evidence="3 5" id="KW-1133">Transmembrane helix</keyword>
<dbReference type="AlphaFoldDB" id="A0A853AKZ8"/>
<feature type="domain" description="DUF202" evidence="6">
    <location>
        <begin position="10"/>
        <end position="74"/>
    </location>
</feature>
<evidence type="ECO:0000259" key="6">
    <source>
        <dbReference type="Pfam" id="PF02656"/>
    </source>
</evidence>
<name>A0A853AKZ8_9PSEU</name>
<feature type="transmembrane region" description="Helical" evidence="5">
    <location>
        <begin position="88"/>
        <end position="109"/>
    </location>
</feature>
<proteinExistence type="predicted"/>
<dbReference type="InterPro" id="IPR003807">
    <property type="entry name" value="DUF202"/>
</dbReference>
<evidence type="ECO:0000256" key="2">
    <source>
        <dbReference type="ARBA" id="ARBA00022692"/>
    </source>
</evidence>
<evidence type="ECO:0000256" key="3">
    <source>
        <dbReference type="ARBA" id="ARBA00022989"/>
    </source>
</evidence>
<evidence type="ECO:0000313" key="7">
    <source>
        <dbReference type="EMBL" id="NYI82913.1"/>
    </source>
</evidence>
<evidence type="ECO:0000313" key="8">
    <source>
        <dbReference type="Proteomes" id="UP000587002"/>
    </source>
</evidence>
<evidence type="ECO:0000256" key="5">
    <source>
        <dbReference type="SAM" id="Phobius"/>
    </source>
</evidence>
<accession>A0A853AKZ8</accession>
<dbReference type="Pfam" id="PF02656">
    <property type="entry name" value="DUF202"/>
    <property type="match status" value="1"/>
</dbReference>
<organism evidence="7 8">
    <name type="scientific">Saccharopolyspora hordei</name>
    <dbReference type="NCBI Taxonomy" id="1838"/>
    <lineage>
        <taxon>Bacteria</taxon>
        <taxon>Bacillati</taxon>
        <taxon>Actinomycetota</taxon>
        <taxon>Actinomycetes</taxon>
        <taxon>Pseudonocardiales</taxon>
        <taxon>Pseudonocardiaceae</taxon>
        <taxon>Saccharopolyspora</taxon>
    </lineage>
</organism>
<feature type="transmembrane region" description="Helical" evidence="5">
    <location>
        <begin position="46"/>
        <end position="67"/>
    </location>
</feature>
<dbReference type="RefSeq" id="WP_179719025.1">
    <property type="nucleotide sequence ID" value="NZ_BAABFH010000001.1"/>
</dbReference>
<gene>
    <name evidence="7" type="ORF">HNR68_001543</name>
</gene>
<protein>
    <submittedName>
        <fullName evidence="7">Putative membrane protein</fullName>
    </submittedName>
</protein>
<dbReference type="EMBL" id="JACCFJ010000001">
    <property type="protein sequence ID" value="NYI82913.1"/>
    <property type="molecule type" value="Genomic_DNA"/>
</dbReference>
<feature type="transmembrane region" description="Helical" evidence="5">
    <location>
        <begin position="21"/>
        <end position="40"/>
    </location>
</feature>
<sequence length="110" mass="11938">MAERPDGPWDPGLQVERTTLAWLRTVLAFVVGLLMLLRLLGHESVVAAVGCAVITLPLGLLAGWLVWRRYRSSDQRLRERVPLPGGGLPAAVTVLSVLAGCSGLFYVLVY</sequence>
<keyword evidence="2 5" id="KW-0812">Transmembrane</keyword>
<dbReference type="GO" id="GO:0012505">
    <property type="term" value="C:endomembrane system"/>
    <property type="evidence" value="ECO:0007669"/>
    <property type="project" value="UniProtKB-SubCell"/>
</dbReference>